<gene>
    <name evidence="2" type="ORF">HINF_LOCUS4417</name>
    <name evidence="1" type="ORF">HINF_LOCUS6853</name>
</gene>
<accession>A0AA86NH36</accession>
<name>A0AA86NH36_9EUKA</name>
<reference evidence="2 3" key="2">
    <citation type="submission" date="2024-07" db="EMBL/GenBank/DDBJ databases">
        <authorList>
            <person name="Akdeniz Z."/>
        </authorList>
    </citation>
    <scope>NUCLEOTIDE SEQUENCE [LARGE SCALE GENOMIC DNA]</scope>
</reference>
<comment type="caution">
    <text evidence="1">The sequence shown here is derived from an EMBL/GenBank/DDBJ whole genome shotgun (WGS) entry which is preliminary data.</text>
</comment>
<dbReference type="EMBL" id="CATOUU010000171">
    <property type="protein sequence ID" value="CAI9919208.1"/>
    <property type="molecule type" value="Genomic_DNA"/>
</dbReference>
<reference evidence="1" key="1">
    <citation type="submission" date="2023-06" db="EMBL/GenBank/DDBJ databases">
        <authorList>
            <person name="Kurt Z."/>
        </authorList>
    </citation>
    <scope>NUCLEOTIDE SEQUENCE</scope>
</reference>
<dbReference type="Proteomes" id="UP001642409">
    <property type="component" value="Unassembled WGS sequence"/>
</dbReference>
<keyword evidence="3" id="KW-1185">Reference proteome</keyword>
<dbReference type="AlphaFoldDB" id="A0AA86NH36"/>
<evidence type="ECO:0000313" key="2">
    <source>
        <dbReference type="EMBL" id="CAL5977674.1"/>
    </source>
</evidence>
<organism evidence="1">
    <name type="scientific">Hexamita inflata</name>
    <dbReference type="NCBI Taxonomy" id="28002"/>
    <lineage>
        <taxon>Eukaryota</taxon>
        <taxon>Metamonada</taxon>
        <taxon>Diplomonadida</taxon>
        <taxon>Hexamitidae</taxon>
        <taxon>Hexamitinae</taxon>
        <taxon>Hexamita</taxon>
    </lineage>
</organism>
<proteinExistence type="predicted"/>
<sequence length="168" mass="19291">MFTPSSKPIVGHSMKNYREDSLWSEKEQDMWVKALVQVGYSYTRLTKISDLMGGSKSVGQIRTYMERLVFVLSTDNDPADIKEKDAQKLLDDLVKPIAQSTFKALKQKPLIKERNQEHYKNVAKAFCVGVKKLQKMCRDNETIIKILIAEFLAVNYDICVTLQLVELK</sequence>
<evidence type="ECO:0000313" key="1">
    <source>
        <dbReference type="EMBL" id="CAI9919208.1"/>
    </source>
</evidence>
<protein>
    <submittedName>
        <fullName evidence="2">Hypothetical_protein</fullName>
    </submittedName>
</protein>
<evidence type="ECO:0000313" key="3">
    <source>
        <dbReference type="Proteomes" id="UP001642409"/>
    </source>
</evidence>
<dbReference type="EMBL" id="CAXDID020000008">
    <property type="protein sequence ID" value="CAL5977674.1"/>
    <property type="molecule type" value="Genomic_DNA"/>
</dbReference>